<dbReference type="SUPFAM" id="SSF81321">
    <property type="entry name" value="Family A G protein-coupled receptor-like"/>
    <property type="match status" value="1"/>
</dbReference>
<dbReference type="Proteomes" id="UP000735302">
    <property type="component" value="Unassembled WGS sequence"/>
</dbReference>
<evidence type="ECO:0000259" key="11">
    <source>
        <dbReference type="PROSITE" id="PS50262"/>
    </source>
</evidence>
<dbReference type="GO" id="GO:0005886">
    <property type="term" value="C:plasma membrane"/>
    <property type="evidence" value="ECO:0007669"/>
    <property type="project" value="TreeGrafter"/>
</dbReference>
<evidence type="ECO:0000256" key="4">
    <source>
        <dbReference type="ARBA" id="ARBA00023040"/>
    </source>
</evidence>
<feature type="transmembrane region" description="Helical" evidence="10">
    <location>
        <begin position="161"/>
        <end position="184"/>
    </location>
</feature>
<feature type="transmembrane region" description="Helical" evidence="10">
    <location>
        <begin position="223"/>
        <end position="244"/>
    </location>
</feature>
<evidence type="ECO:0000256" key="7">
    <source>
        <dbReference type="ARBA" id="ARBA00023224"/>
    </source>
</evidence>
<evidence type="ECO:0000313" key="12">
    <source>
        <dbReference type="EMBL" id="GFO24857.1"/>
    </source>
</evidence>
<dbReference type="PROSITE" id="PS00237">
    <property type="entry name" value="G_PROTEIN_RECEP_F1_1"/>
    <property type="match status" value="1"/>
</dbReference>
<proteinExistence type="inferred from homology"/>
<reference evidence="12 13" key="1">
    <citation type="journal article" date="2021" name="Elife">
        <title>Chloroplast acquisition without the gene transfer in kleptoplastic sea slugs, Plakobranchus ocellatus.</title>
        <authorList>
            <person name="Maeda T."/>
            <person name="Takahashi S."/>
            <person name="Yoshida T."/>
            <person name="Shimamura S."/>
            <person name="Takaki Y."/>
            <person name="Nagai Y."/>
            <person name="Toyoda A."/>
            <person name="Suzuki Y."/>
            <person name="Arimoto A."/>
            <person name="Ishii H."/>
            <person name="Satoh N."/>
            <person name="Nishiyama T."/>
            <person name="Hasebe M."/>
            <person name="Maruyama T."/>
            <person name="Minagawa J."/>
            <person name="Obokata J."/>
            <person name="Shigenobu S."/>
        </authorList>
    </citation>
    <scope>NUCLEOTIDE SEQUENCE [LARGE SCALE GENOMIC DNA]</scope>
</reference>
<feature type="compositionally biased region" description="Polar residues" evidence="9">
    <location>
        <begin position="284"/>
        <end position="293"/>
    </location>
</feature>
<accession>A0AAV4C0P2</accession>
<keyword evidence="7 8" id="KW-0807">Transducer</keyword>
<dbReference type="PROSITE" id="PS50262">
    <property type="entry name" value="G_PROTEIN_RECEP_F1_2"/>
    <property type="match status" value="1"/>
</dbReference>
<dbReference type="InterPro" id="IPR019427">
    <property type="entry name" value="7TM_GPCR_serpentine_rcpt_Srw"/>
</dbReference>
<dbReference type="InterPro" id="IPR017452">
    <property type="entry name" value="GPCR_Rhodpsn_7TM"/>
</dbReference>
<keyword evidence="4 8" id="KW-0297">G-protein coupled receptor</keyword>
<keyword evidence="3 10" id="KW-1133">Transmembrane helix</keyword>
<gene>
    <name evidence="12" type="ORF">PoB_005136200</name>
</gene>
<evidence type="ECO:0000256" key="1">
    <source>
        <dbReference type="ARBA" id="ARBA00004141"/>
    </source>
</evidence>
<evidence type="ECO:0000256" key="3">
    <source>
        <dbReference type="ARBA" id="ARBA00022989"/>
    </source>
</evidence>
<feature type="transmembrane region" description="Helical" evidence="10">
    <location>
        <begin position="117"/>
        <end position="141"/>
    </location>
</feature>
<evidence type="ECO:0000256" key="9">
    <source>
        <dbReference type="SAM" id="MobiDB-lite"/>
    </source>
</evidence>
<evidence type="ECO:0000313" key="13">
    <source>
        <dbReference type="Proteomes" id="UP000735302"/>
    </source>
</evidence>
<evidence type="ECO:0000256" key="10">
    <source>
        <dbReference type="SAM" id="Phobius"/>
    </source>
</evidence>
<comment type="caution">
    <text evidence="12">The sequence shown here is derived from an EMBL/GenBank/DDBJ whole genome shotgun (WGS) entry which is preliminary data.</text>
</comment>
<feature type="transmembrane region" description="Helical" evidence="10">
    <location>
        <begin position="342"/>
        <end position="364"/>
    </location>
</feature>
<dbReference type="PANTHER" id="PTHR24243">
    <property type="entry name" value="G-PROTEIN COUPLED RECEPTOR"/>
    <property type="match status" value="1"/>
</dbReference>
<dbReference type="EMBL" id="BLXT01005660">
    <property type="protein sequence ID" value="GFO24857.1"/>
    <property type="molecule type" value="Genomic_DNA"/>
</dbReference>
<dbReference type="PRINTS" id="PR00237">
    <property type="entry name" value="GPCRRHODOPSN"/>
</dbReference>
<feature type="region of interest" description="Disordered" evidence="9">
    <location>
        <begin position="269"/>
        <end position="293"/>
    </location>
</feature>
<dbReference type="GO" id="GO:0008528">
    <property type="term" value="F:G protein-coupled peptide receptor activity"/>
    <property type="evidence" value="ECO:0007669"/>
    <property type="project" value="InterPro"/>
</dbReference>
<name>A0AAV4C0P2_9GAST</name>
<keyword evidence="5 10" id="KW-0472">Membrane</keyword>
<feature type="transmembrane region" description="Helical" evidence="10">
    <location>
        <begin position="45"/>
        <end position="66"/>
    </location>
</feature>
<sequence length="384" mass="44091">MMDNTGVTTATDAHITVTSSGLVTPFYADFLDERRRRIAKIVLEYVIVFGIAILGIVTNILVILVYSRQGFKEGVAISMTTIAVWDLIKALCGVFECFTGILSLFDPAAAFSWSNVSIVVFNYLLCFSSYVTSVMAAYVAVERCLCVCMPLKVKWLLTPRVTLTACLVISVVVFCCFAVMFGIYDIRWEWSAEFNATVAVYRKNQFYIDNEEPLFQYYNLSGILWPFVSFVVILIATIIITFKLRQSSKFRARQSSFVSRSHSIQMRTFSKNNSKSEQQDQERGNQQPKQQLSSRDQQVVKMLLVIIIIYIVCLSPRIALYIGKYIVHDFYFLRRYHHLFGFVIYWLWIADFSNGAVNFFVFYSMSSSFRSTCREMFSSHNDPS</sequence>
<dbReference type="PANTHER" id="PTHR24243:SF230">
    <property type="entry name" value="G-PROTEIN COUPLED RECEPTORS FAMILY 1 PROFILE DOMAIN-CONTAINING PROTEIN"/>
    <property type="match status" value="1"/>
</dbReference>
<dbReference type="Pfam" id="PF10324">
    <property type="entry name" value="7TM_GPCR_Srw"/>
    <property type="match status" value="1"/>
</dbReference>
<dbReference type="Gene3D" id="1.20.1070.10">
    <property type="entry name" value="Rhodopsin 7-helix transmembrane proteins"/>
    <property type="match status" value="1"/>
</dbReference>
<comment type="similarity">
    <text evidence="8">Belongs to the G-protein coupled receptor 1 family.</text>
</comment>
<comment type="subcellular location">
    <subcellularLocation>
        <location evidence="1">Membrane</location>
        <topology evidence="1">Multi-pass membrane protein</topology>
    </subcellularLocation>
</comment>
<feature type="transmembrane region" description="Helical" evidence="10">
    <location>
        <begin position="299"/>
        <end position="322"/>
    </location>
</feature>
<keyword evidence="6 8" id="KW-0675">Receptor</keyword>
<protein>
    <submittedName>
        <fullName evidence="12">Chemosensory receptor c</fullName>
    </submittedName>
</protein>
<dbReference type="InterPro" id="IPR000276">
    <property type="entry name" value="GPCR_Rhodpsn"/>
</dbReference>
<keyword evidence="13" id="KW-1185">Reference proteome</keyword>
<evidence type="ECO:0000256" key="8">
    <source>
        <dbReference type="RuleBase" id="RU000688"/>
    </source>
</evidence>
<feature type="domain" description="G-protein coupled receptors family 1 profile" evidence="11">
    <location>
        <begin position="58"/>
        <end position="362"/>
    </location>
</feature>
<organism evidence="12 13">
    <name type="scientific">Plakobranchus ocellatus</name>
    <dbReference type="NCBI Taxonomy" id="259542"/>
    <lineage>
        <taxon>Eukaryota</taxon>
        <taxon>Metazoa</taxon>
        <taxon>Spiralia</taxon>
        <taxon>Lophotrochozoa</taxon>
        <taxon>Mollusca</taxon>
        <taxon>Gastropoda</taxon>
        <taxon>Heterobranchia</taxon>
        <taxon>Euthyneura</taxon>
        <taxon>Panpulmonata</taxon>
        <taxon>Sacoglossa</taxon>
        <taxon>Placobranchoidea</taxon>
        <taxon>Plakobranchidae</taxon>
        <taxon>Plakobranchus</taxon>
    </lineage>
</organism>
<evidence type="ECO:0000256" key="5">
    <source>
        <dbReference type="ARBA" id="ARBA00023136"/>
    </source>
</evidence>
<dbReference type="AlphaFoldDB" id="A0AAV4C0P2"/>
<evidence type="ECO:0000256" key="2">
    <source>
        <dbReference type="ARBA" id="ARBA00022692"/>
    </source>
</evidence>
<keyword evidence="2 8" id="KW-0812">Transmembrane</keyword>
<evidence type="ECO:0000256" key="6">
    <source>
        <dbReference type="ARBA" id="ARBA00023170"/>
    </source>
</evidence>